<evidence type="ECO:0000313" key="1">
    <source>
        <dbReference type="EMBL" id="GAA4650215.1"/>
    </source>
</evidence>
<gene>
    <name evidence="1" type="ORF">GCM10023116_24980</name>
</gene>
<proteinExistence type="predicted"/>
<dbReference type="Gene3D" id="3.40.720.10">
    <property type="entry name" value="Alkaline Phosphatase, subunit A"/>
    <property type="match status" value="1"/>
</dbReference>
<keyword evidence="2" id="KW-1185">Reference proteome</keyword>
<accession>A0ABP8V4N1</accession>
<sequence>MIFVYLSDHGESPYSGRGHDSSRFLPEMAQIPFFVYFNDAAVQENPDLFSKTKKRLENNIFSTLSQLPDTILEFLGIHIHKIADGTTHTPCQIGVGNCNHKDILIRNFGAGYGSIRTRISTDNHHRDLTDDATKHNILLREFSANDIGICYHRSNSIAKALRGAALTNCLEIDMIITNNRTIITHPSIPPVGISLEKIAKIVKTQKNKRMSLWIDAKNINTLDNCKTIERELSKNLYSDIHTLVAFPSSSIEEGDDLTPCIESLNQKGFFTSYYIPTNIGSECSTSISNGHSPSESEACMKLNKILNHSIFKQWFTDISFDYRAWTAISSIPAAQHFKWNTWHIKVEDVHNLPLDRFRLVMPENTDINTR</sequence>
<comment type="caution">
    <text evidence="1">The sequence shown here is derived from an EMBL/GenBank/DDBJ whole genome shotgun (WGS) entry which is preliminary data.</text>
</comment>
<dbReference type="EMBL" id="BAABFL010000375">
    <property type="protein sequence ID" value="GAA4650215.1"/>
    <property type="molecule type" value="Genomic_DNA"/>
</dbReference>
<dbReference type="Proteomes" id="UP001500604">
    <property type="component" value="Unassembled WGS sequence"/>
</dbReference>
<dbReference type="SUPFAM" id="SSF53649">
    <property type="entry name" value="Alkaline phosphatase-like"/>
    <property type="match status" value="1"/>
</dbReference>
<evidence type="ECO:0000313" key="2">
    <source>
        <dbReference type="Proteomes" id="UP001500604"/>
    </source>
</evidence>
<dbReference type="InterPro" id="IPR017850">
    <property type="entry name" value="Alkaline_phosphatase_core_sf"/>
</dbReference>
<name>A0ABP8V4N1_9GAMM</name>
<organism evidence="1 2">
    <name type="scientific">Kistimonas scapharcae</name>
    <dbReference type="NCBI Taxonomy" id="1036133"/>
    <lineage>
        <taxon>Bacteria</taxon>
        <taxon>Pseudomonadati</taxon>
        <taxon>Pseudomonadota</taxon>
        <taxon>Gammaproteobacteria</taxon>
        <taxon>Oceanospirillales</taxon>
        <taxon>Endozoicomonadaceae</taxon>
        <taxon>Kistimonas</taxon>
    </lineage>
</organism>
<reference evidence="2" key="1">
    <citation type="journal article" date="2019" name="Int. J. Syst. Evol. Microbiol.">
        <title>The Global Catalogue of Microorganisms (GCM) 10K type strain sequencing project: providing services to taxonomists for standard genome sequencing and annotation.</title>
        <authorList>
            <consortium name="The Broad Institute Genomics Platform"/>
            <consortium name="The Broad Institute Genome Sequencing Center for Infectious Disease"/>
            <person name="Wu L."/>
            <person name="Ma J."/>
        </authorList>
    </citation>
    <scope>NUCLEOTIDE SEQUENCE [LARGE SCALE GENOMIC DNA]</scope>
    <source>
        <strain evidence="2">JCM 17805</strain>
    </source>
</reference>
<evidence type="ECO:0008006" key="3">
    <source>
        <dbReference type="Google" id="ProtNLM"/>
    </source>
</evidence>
<protein>
    <recommendedName>
        <fullName evidence="3">Sulfatase N-terminal domain-containing protein</fullName>
    </recommendedName>
</protein>